<reference evidence="1 2" key="1">
    <citation type="submission" date="2015-04" db="EMBL/GenBank/DDBJ databases">
        <title>The draft genome sequence of Fusarium langsethiae, a T-2/HT-2 mycotoxin producer.</title>
        <authorList>
            <person name="Lysoe E."/>
            <person name="Divon H.H."/>
            <person name="Terzi V."/>
            <person name="Orru L."/>
            <person name="Lamontanara A."/>
            <person name="Kolseth A.-K."/>
            <person name="Frandsen R.J."/>
            <person name="Nielsen K."/>
            <person name="Thrane U."/>
        </authorList>
    </citation>
    <scope>NUCLEOTIDE SEQUENCE [LARGE SCALE GENOMIC DNA]</scope>
    <source>
        <strain evidence="1 2">Fl201059</strain>
    </source>
</reference>
<gene>
    <name evidence="1" type="ORF">FLAG1_10915</name>
</gene>
<dbReference type="InterPro" id="IPR036388">
    <property type="entry name" value="WH-like_DNA-bd_sf"/>
</dbReference>
<comment type="caution">
    <text evidence="1">The sequence shown here is derived from an EMBL/GenBank/DDBJ whole genome shotgun (WGS) entry which is preliminary data.</text>
</comment>
<dbReference type="AlphaFoldDB" id="A0A0M9EMX3"/>
<proteinExistence type="predicted"/>
<evidence type="ECO:0000313" key="2">
    <source>
        <dbReference type="Proteomes" id="UP000037904"/>
    </source>
</evidence>
<accession>A0A0M9EMX3</accession>
<dbReference type="SUPFAM" id="SSF46689">
    <property type="entry name" value="Homeodomain-like"/>
    <property type="match status" value="1"/>
</dbReference>
<name>A0A0M9EMX3_FUSLA</name>
<dbReference type="EMBL" id="JXCE01000673">
    <property type="protein sequence ID" value="KPA36329.1"/>
    <property type="molecule type" value="Genomic_DNA"/>
</dbReference>
<protein>
    <submittedName>
        <fullName evidence="1">Transposable element tc1</fullName>
    </submittedName>
</protein>
<organism evidence="1 2">
    <name type="scientific">Fusarium langsethiae</name>
    <dbReference type="NCBI Taxonomy" id="179993"/>
    <lineage>
        <taxon>Eukaryota</taxon>
        <taxon>Fungi</taxon>
        <taxon>Dikarya</taxon>
        <taxon>Ascomycota</taxon>
        <taxon>Pezizomycotina</taxon>
        <taxon>Sordariomycetes</taxon>
        <taxon>Hypocreomycetidae</taxon>
        <taxon>Hypocreales</taxon>
        <taxon>Nectriaceae</taxon>
        <taxon>Fusarium</taxon>
    </lineage>
</organism>
<keyword evidence="2" id="KW-1185">Reference proteome</keyword>
<dbReference type="Gene3D" id="1.10.10.10">
    <property type="entry name" value="Winged helix-like DNA-binding domain superfamily/Winged helix DNA-binding domain"/>
    <property type="match status" value="1"/>
</dbReference>
<dbReference type="Proteomes" id="UP000037904">
    <property type="component" value="Unassembled WGS sequence"/>
</dbReference>
<sequence>MSEKDGILSILYARRQSNHEFDPTIKALIVQAIESGRSYRAVATEVGSSPGAIFKVVQRWKTERTLDRKCRPGRPRKLSRPQIRW</sequence>
<evidence type="ECO:0000313" key="1">
    <source>
        <dbReference type="EMBL" id="KPA36329.1"/>
    </source>
</evidence>
<dbReference type="InterPro" id="IPR009057">
    <property type="entry name" value="Homeodomain-like_sf"/>
</dbReference>